<evidence type="ECO:0000256" key="8">
    <source>
        <dbReference type="ARBA" id="ARBA00023180"/>
    </source>
</evidence>
<feature type="domain" description="Ionotropic glutamate receptor L-glutamate and glycine-binding" evidence="11">
    <location>
        <begin position="80"/>
        <end position="172"/>
    </location>
</feature>
<evidence type="ECO:0000256" key="9">
    <source>
        <dbReference type="ARBA" id="ARBA00023286"/>
    </source>
</evidence>
<keyword evidence="13" id="KW-1185">Reference proteome</keyword>
<dbReference type="Proteomes" id="UP001159363">
    <property type="component" value="Chromosome 2"/>
</dbReference>
<keyword evidence="2" id="KW-0813">Transport</keyword>
<keyword evidence="7" id="KW-0675">Receptor</keyword>
<dbReference type="PANTHER" id="PTHR31751">
    <property type="entry name" value="SI:CH211-108C17.2-RELATED-RELATED"/>
    <property type="match status" value="1"/>
</dbReference>
<protein>
    <recommendedName>
        <fullName evidence="11">Ionotropic glutamate receptor L-glutamate and glycine-binding domain-containing protein</fullName>
    </recommendedName>
</protein>
<dbReference type="SUPFAM" id="SSF53850">
    <property type="entry name" value="Periplasmic binding protein-like II"/>
    <property type="match status" value="1"/>
</dbReference>
<comment type="caution">
    <text evidence="12">The sequence shown here is derived from an EMBL/GenBank/DDBJ whole genome shotgun (WGS) entry which is preliminary data.</text>
</comment>
<dbReference type="Gene3D" id="3.40.190.10">
    <property type="entry name" value="Periplasmic binding protein-like II"/>
    <property type="match status" value="1"/>
</dbReference>
<dbReference type="PANTHER" id="PTHR31751:SF42">
    <property type="entry name" value="PROTEIN CBG10204"/>
    <property type="match status" value="1"/>
</dbReference>
<keyword evidence="8" id="KW-0325">Glycoprotein</keyword>
<keyword evidence="9" id="KW-1071">Ligand-gated ion channel</keyword>
<keyword evidence="10" id="KW-0407">Ion channel</keyword>
<dbReference type="InterPro" id="IPR019594">
    <property type="entry name" value="Glu/Gly-bd"/>
</dbReference>
<evidence type="ECO:0000256" key="5">
    <source>
        <dbReference type="ARBA" id="ARBA00023065"/>
    </source>
</evidence>
<keyword evidence="6" id="KW-0472">Membrane</keyword>
<comment type="subcellular location">
    <subcellularLocation>
        <location evidence="1">Membrane</location>
        <topology evidence="1">Multi-pass membrane protein</topology>
    </subcellularLocation>
</comment>
<sequence length="677" mass="76443">MLNVLIVIPEPDGNIGVYNYFPFCADTCENRPSLARVTKWLSENKTFQNGSLHLFLAKVTNLQGLRLKVSTLDIPPDVEVSEANTTVRGYEGDLLKLISNQMNFHPEFLVPMASNDWRQSQSNGTVLGMIGDVHRCRSHIGFGNLVPTFTAASSVDFTVSFESECLTFAVPKEQMTVLKTGGETEVCFSRNPGNCASYGSLPLCRAHKPVLSRAIPLAPCCGVKAFASGETAKVCSQHDDFESSSVYQSKLLGIKTPRLLKKSAIPTIRLKGEESSKKKARRRRSFSSRNICEVEIREYNETENENCNNIYESFAAYRDQGIQCELGMESYRNTYFAIEESMDKGSDCCDDNEDDYIVSEDSVSSGNEFDGTLCLGPQLFIVVFDCLLQLLKFCSKCGSRVCDVQTAVKLASLTVTTNCLKGHKSIWHSQPYSNGRYSVNICLATSIYLREVHILKIKLKSGDGRFDSPGYCAKYVAYITIDIDSGRIVDLVVLQKGQVAGDLEKHACEKLFLSDRHRSIRKILLTKYSEMSHEFDVWHISKSKYLQDIKQIKTCHTGGLESFHSISLKFKPIRNHFSYDGMVTSNWTENEIFQAIKEVGWYKTYKSKRHDCQYELLSIFREAVRDDQSLKLYDDPYKAIDVPRVDEGEMLERTGDAREKPLTTHIVQRNSRCENLE</sequence>
<keyword evidence="3" id="KW-0812">Transmembrane</keyword>
<evidence type="ECO:0000256" key="4">
    <source>
        <dbReference type="ARBA" id="ARBA00022989"/>
    </source>
</evidence>
<evidence type="ECO:0000256" key="7">
    <source>
        <dbReference type="ARBA" id="ARBA00023170"/>
    </source>
</evidence>
<name>A0ABQ9I619_9NEOP</name>
<evidence type="ECO:0000313" key="13">
    <source>
        <dbReference type="Proteomes" id="UP001159363"/>
    </source>
</evidence>
<evidence type="ECO:0000256" key="2">
    <source>
        <dbReference type="ARBA" id="ARBA00022448"/>
    </source>
</evidence>
<evidence type="ECO:0000256" key="6">
    <source>
        <dbReference type="ARBA" id="ARBA00023136"/>
    </source>
</evidence>
<dbReference type="Pfam" id="PF10613">
    <property type="entry name" value="Lig_chan-Glu_bd"/>
    <property type="match status" value="1"/>
</dbReference>
<proteinExistence type="predicted"/>
<evidence type="ECO:0000313" key="12">
    <source>
        <dbReference type="EMBL" id="KAJ8891413.1"/>
    </source>
</evidence>
<dbReference type="EMBL" id="JARBHB010000002">
    <property type="protein sequence ID" value="KAJ8891413.1"/>
    <property type="molecule type" value="Genomic_DNA"/>
</dbReference>
<evidence type="ECO:0000256" key="10">
    <source>
        <dbReference type="ARBA" id="ARBA00023303"/>
    </source>
</evidence>
<evidence type="ECO:0000259" key="11">
    <source>
        <dbReference type="Pfam" id="PF10613"/>
    </source>
</evidence>
<keyword evidence="5" id="KW-0406">Ion transport</keyword>
<evidence type="ECO:0000256" key="1">
    <source>
        <dbReference type="ARBA" id="ARBA00004141"/>
    </source>
</evidence>
<reference evidence="12 13" key="1">
    <citation type="submission" date="2023-02" db="EMBL/GenBank/DDBJ databases">
        <title>LHISI_Scaffold_Assembly.</title>
        <authorList>
            <person name="Stuart O.P."/>
            <person name="Cleave R."/>
            <person name="Magrath M.J.L."/>
            <person name="Mikheyev A.S."/>
        </authorList>
    </citation>
    <scope>NUCLEOTIDE SEQUENCE [LARGE SCALE GENOMIC DNA]</scope>
    <source>
        <strain evidence="12">Daus_M_001</strain>
        <tissue evidence="12">Leg muscle</tissue>
    </source>
</reference>
<accession>A0ABQ9I619</accession>
<organism evidence="12 13">
    <name type="scientific">Dryococelus australis</name>
    <dbReference type="NCBI Taxonomy" id="614101"/>
    <lineage>
        <taxon>Eukaryota</taxon>
        <taxon>Metazoa</taxon>
        <taxon>Ecdysozoa</taxon>
        <taxon>Arthropoda</taxon>
        <taxon>Hexapoda</taxon>
        <taxon>Insecta</taxon>
        <taxon>Pterygota</taxon>
        <taxon>Neoptera</taxon>
        <taxon>Polyneoptera</taxon>
        <taxon>Phasmatodea</taxon>
        <taxon>Verophasmatodea</taxon>
        <taxon>Anareolatae</taxon>
        <taxon>Phasmatidae</taxon>
        <taxon>Eurycanthinae</taxon>
        <taxon>Dryococelus</taxon>
    </lineage>
</organism>
<gene>
    <name evidence="12" type="ORF">PR048_003941</name>
</gene>
<keyword evidence="4" id="KW-1133">Transmembrane helix</keyword>
<evidence type="ECO:0000256" key="3">
    <source>
        <dbReference type="ARBA" id="ARBA00022692"/>
    </source>
</evidence>